<accession>A0ABP4V177</accession>
<evidence type="ECO:0000313" key="1">
    <source>
        <dbReference type="EMBL" id="GAA1715935.1"/>
    </source>
</evidence>
<evidence type="ECO:0008006" key="3">
    <source>
        <dbReference type="Google" id="ProtNLM"/>
    </source>
</evidence>
<gene>
    <name evidence="1" type="ORF">GCM10009765_75870</name>
</gene>
<sequence length="180" mass="19757">MAVDQTGTDYRLPCGRLLDDVWAGQPDEHGRTCRHCRTAYESLRALRAATEELIAETDEPSGLTDRIMAAVRADIRRRDMLPLSGGVEVSEQAVAAVLRFAADGVQGVRARRCRLRVTGLGPDGEPLVEAELTLAVSYLSHTHEAVELVRERASAACTARVGFRLARLDLLVDDLYEGDR</sequence>
<name>A0ABP4V177_9ACTN</name>
<dbReference type="EMBL" id="BAAANY010000040">
    <property type="protein sequence ID" value="GAA1715935.1"/>
    <property type="molecule type" value="Genomic_DNA"/>
</dbReference>
<proteinExistence type="predicted"/>
<protein>
    <recommendedName>
        <fullName evidence="3">Asp23/Gls24 family envelope stress response protein</fullName>
    </recommendedName>
</protein>
<dbReference type="Proteomes" id="UP001500618">
    <property type="component" value="Unassembled WGS sequence"/>
</dbReference>
<dbReference type="RefSeq" id="WP_344314887.1">
    <property type="nucleotide sequence ID" value="NZ_BAAANY010000040.1"/>
</dbReference>
<comment type="caution">
    <text evidence="1">The sequence shown here is derived from an EMBL/GenBank/DDBJ whole genome shotgun (WGS) entry which is preliminary data.</text>
</comment>
<organism evidence="1 2">
    <name type="scientific">Fodinicola feengrottensis</name>
    <dbReference type="NCBI Taxonomy" id="435914"/>
    <lineage>
        <taxon>Bacteria</taxon>
        <taxon>Bacillati</taxon>
        <taxon>Actinomycetota</taxon>
        <taxon>Actinomycetes</taxon>
        <taxon>Mycobacteriales</taxon>
        <taxon>Fodinicola</taxon>
    </lineage>
</organism>
<reference evidence="2" key="1">
    <citation type="journal article" date="2019" name="Int. J. Syst. Evol. Microbiol.">
        <title>The Global Catalogue of Microorganisms (GCM) 10K type strain sequencing project: providing services to taxonomists for standard genome sequencing and annotation.</title>
        <authorList>
            <consortium name="The Broad Institute Genomics Platform"/>
            <consortium name="The Broad Institute Genome Sequencing Center for Infectious Disease"/>
            <person name="Wu L."/>
            <person name="Ma J."/>
        </authorList>
    </citation>
    <scope>NUCLEOTIDE SEQUENCE [LARGE SCALE GENOMIC DNA]</scope>
    <source>
        <strain evidence="2">JCM 14718</strain>
    </source>
</reference>
<evidence type="ECO:0000313" key="2">
    <source>
        <dbReference type="Proteomes" id="UP001500618"/>
    </source>
</evidence>
<keyword evidence="2" id="KW-1185">Reference proteome</keyword>